<accession>A0A0E9T2M4</accession>
<sequence>MRCFECLNYKVFIVWSKYLQFIRPYEKEKALHMVVQQWCLLVTALS</sequence>
<organism evidence="1">
    <name type="scientific">Anguilla anguilla</name>
    <name type="common">European freshwater eel</name>
    <name type="synonym">Muraena anguilla</name>
    <dbReference type="NCBI Taxonomy" id="7936"/>
    <lineage>
        <taxon>Eukaryota</taxon>
        <taxon>Metazoa</taxon>
        <taxon>Chordata</taxon>
        <taxon>Craniata</taxon>
        <taxon>Vertebrata</taxon>
        <taxon>Euteleostomi</taxon>
        <taxon>Actinopterygii</taxon>
        <taxon>Neopterygii</taxon>
        <taxon>Teleostei</taxon>
        <taxon>Anguilliformes</taxon>
        <taxon>Anguillidae</taxon>
        <taxon>Anguilla</taxon>
    </lineage>
</organism>
<dbReference type="EMBL" id="GBXM01060711">
    <property type="protein sequence ID" value="JAH47866.1"/>
    <property type="molecule type" value="Transcribed_RNA"/>
</dbReference>
<proteinExistence type="predicted"/>
<protein>
    <submittedName>
        <fullName evidence="1">Uncharacterized protein</fullName>
    </submittedName>
</protein>
<reference evidence="1" key="1">
    <citation type="submission" date="2014-11" db="EMBL/GenBank/DDBJ databases">
        <authorList>
            <person name="Amaro Gonzalez C."/>
        </authorList>
    </citation>
    <scope>NUCLEOTIDE SEQUENCE</scope>
</reference>
<name>A0A0E9T2M4_ANGAN</name>
<dbReference type="AlphaFoldDB" id="A0A0E9T2M4"/>
<evidence type="ECO:0000313" key="1">
    <source>
        <dbReference type="EMBL" id="JAH47866.1"/>
    </source>
</evidence>
<reference evidence="1" key="2">
    <citation type="journal article" date="2015" name="Fish Shellfish Immunol.">
        <title>Early steps in the European eel (Anguilla anguilla)-Vibrio vulnificus interaction in the gills: Role of the RtxA13 toxin.</title>
        <authorList>
            <person name="Callol A."/>
            <person name="Pajuelo D."/>
            <person name="Ebbesson L."/>
            <person name="Teles M."/>
            <person name="MacKenzie S."/>
            <person name="Amaro C."/>
        </authorList>
    </citation>
    <scope>NUCLEOTIDE SEQUENCE</scope>
</reference>